<dbReference type="InterPro" id="IPR027815">
    <property type="entry name" value="CSC1/OSCA1-like_cyt"/>
</dbReference>
<dbReference type="VEuPathDB" id="FungiDB:SeMB42_g03287"/>
<feature type="transmembrane region" description="Helical" evidence="8">
    <location>
        <begin position="23"/>
        <end position="44"/>
    </location>
</feature>
<protein>
    <recommendedName>
        <fullName evidence="16">CSC1/OSCA1-like 7TM region domain-containing protein</fullName>
    </recommendedName>
</protein>
<feature type="transmembrane region" description="Helical" evidence="8">
    <location>
        <begin position="105"/>
        <end position="126"/>
    </location>
</feature>
<feature type="transmembrane region" description="Helical" evidence="8">
    <location>
        <begin position="689"/>
        <end position="710"/>
    </location>
</feature>
<feature type="transmembrane region" description="Helical" evidence="8">
    <location>
        <begin position="499"/>
        <end position="518"/>
    </location>
</feature>
<feature type="transmembrane region" description="Helical" evidence="8">
    <location>
        <begin position="539"/>
        <end position="561"/>
    </location>
</feature>
<sequence length="994" mass="111879">MLADPTSTIIQYFEVADSSANAIWLWFGIALAITTAVILAFEVIRRQKWSRRVLYTRCETDTESAPNVPTAWFAWVWVALATDEKWIIENVGLDGTMLLRFLRMCFLLSSILSVLIVPILVPLSFYSDPQDTTLANTTVNSSTTSVIFQPLAMTQFSISNVPEQSNVLFAHAVFLWIVTGLVCAVSYREFRHYAALCTTALRDGGAPDAAYRLPRSEALRYRTVLLQHVPNSLRNDEALKAYFTSLHVGEVEFVALDRIAGTKLSQLANERKRLVSILESAYMDWVIAVDSERWRRMGKKLRAIRHTRRDLIDLHSAPPDWDLSGLEHEVFERLRPRLLDRSSFPPKMVDAIDYWSMKLTSVTSQIRQQRLLVNYPETSICTGSGFVTFKNQRAAHIVSQVLVHGSNNPFSLSIQLAPSPSDVDWHSISIPWYRQRIQYYIVQAAAFTMTFFFFVPSAAVSSLKDVSTLAKLPGFADFATNLSQRKETLFLVENVVPPLLTKALSSIVPYILEYLTSYEGLPSYSAQEMSVHAKYFTHLIINVLFVFTLTTAIFEFVTAFINSPVSILTNVAATLPSGATFFTNYTILGIIGLQLELIRCWTFLVYSIRKLLVKTPRQVHDLNLLTSYVNYGTVYPPYLITFIIVLVYAVISPLILIVSTCFFGIAFLYTKNQVLFVYVKEYEANGRHWVMAFNRIILGGLIITQITLIGMLSLKRAAAASSMCIPLIPLTIIFRYYCIQTFEKRTTHVPLDMHHPPSAIAPPGAAHPSMDVLLDPRTDVPPSPEIKSPKSATKRPGKNERPRQTPEGLPRLNNKDIPAASDDAVYSHEQHIRDRRALNYVNPILSQALPRPWLPVCIADRSHKRHRRNENLILTERTSSASINNITGRTTSAGNIPTTQPDIQIIISARSAPLQDIELSHVESDWVITREEEVIDKADVPVDFQDEVMPALLLPRDESDVSIPVSLDESLGGEVFNNTGGRFSSIDKLFSEKP</sequence>
<name>A0A507D7W9_9FUNG</name>
<evidence type="ECO:0000256" key="5">
    <source>
        <dbReference type="ARBA" id="ARBA00022989"/>
    </source>
</evidence>
<evidence type="ECO:0000313" key="14">
    <source>
        <dbReference type="Proteomes" id="UP000317494"/>
    </source>
</evidence>
<dbReference type="InterPro" id="IPR003864">
    <property type="entry name" value="CSC1/OSCA1-like_7TM"/>
</dbReference>
<dbReference type="Pfam" id="PF02714">
    <property type="entry name" value="RSN1_7TM"/>
    <property type="match status" value="1"/>
</dbReference>
<evidence type="ECO:0000256" key="1">
    <source>
        <dbReference type="ARBA" id="ARBA00004141"/>
    </source>
</evidence>
<gene>
    <name evidence="13" type="ORF">SeLEV6574_g00501</name>
    <name evidence="12" type="ORF">SeMB42_g03287</name>
</gene>
<feature type="transmembrane region" description="Helical" evidence="8">
    <location>
        <begin position="717"/>
        <end position="737"/>
    </location>
</feature>
<dbReference type="GO" id="GO:0005886">
    <property type="term" value="C:plasma membrane"/>
    <property type="evidence" value="ECO:0007669"/>
    <property type="project" value="TreeGrafter"/>
</dbReference>
<feature type="domain" description="CSC1/OSCA1-like 7TM region" evidence="9">
    <location>
        <begin position="440"/>
        <end position="712"/>
    </location>
</feature>
<evidence type="ECO:0000256" key="7">
    <source>
        <dbReference type="SAM" id="MobiDB-lite"/>
    </source>
</evidence>
<proteinExistence type="inferred from homology"/>
<feature type="region of interest" description="Disordered" evidence="7">
    <location>
        <begin position="771"/>
        <end position="819"/>
    </location>
</feature>
<dbReference type="InterPro" id="IPR045122">
    <property type="entry name" value="Csc1-like"/>
</dbReference>
<dbReference type="EMBL" id="QEAN01000114">
    <property type="protein sequence ID" value="TPX47556.1"/>
    <property type="molecule type" value="Genomic_DNA"/>
</dbReference>
<dbReference type="GO" id="GO:0005227">
    <property type="term" value="F:calcium-activated cation channel activity"/>
    <property type="evidence" value="ECO:0007669"/>
    <property type="project" value="InterPro"/>
</dbReference>
<feature type="domain" description="CSC1/OSCA1-like cytosolic" evidence="11">
    <location>
        <begin position="222"/>
        <end position="426"/>
    </location>
</feature>
<evidence type="ECO:0000259" key="11">
    <source>
        <dbReference type="Pfam" id="PF14703"/>
    </source>
</evidence>
<feature type="transmembrane region" description="Helical" evidence="8">
    <location>
        <begin position="638"/>
        <end position="669"/>
    </location>
</feature>
<evidence type="ECO:0000256" key="2">
    <source>
        <dbReference type="ARBA" id="ARBA00007779"/>
    </source>
</evidence>
<comment type="subcellular location">
    <subcellularLocation>
        <location evidence="1">Membrane</location>
        <topology evidence="1">Multi-pass membrane protein</topology>
    </subcellularLocation>
</comment>
<keyword evidence="14" id="KW-1185">Reference proteome</keyword>
<feature type="transmembrane region" description="Helical" evidence="8">
    <location>
        <begin position="439"/>
        <end position="459"/>
    </location>
</feature>
<dbReference type="PANTHER" id="PTHR13018">
    <property type="entry name" value="PROBABLE MEMBRANE PROTEIN DUF221-RELATED"/>
    <property type="match status" value="1"/>
</dbReference>
<accession>A0A507D7W9</accession>
<dbReference type="STRING" id="286115.A0A507D7W9"/>
<dbReference type="AlphaFoldDB" id="A0A507D7W9"/>
<evidence type="ECO:0000259" key="10">
    <source>
        <dbReference type="Pfam" id="PF13967"/>
    </source>
</evidence>
<dbReference type="Proteomes" id="UP000320475">
    <property type="component" value="Unassembled WGS sequence"/>
</dbReference>
<keyword evidence="5 8" id="KW-1133">Transmembrane helix</keyword>
<comment type="caution">
    <text evidence="12">The sequence shown here is derived from an EMBL/GenBank/DDBJ whole genome shotgun (WGS) entry which is preliminary data.</text>
</comment>
<feature type="domain" description="CSC1/OSCA1-like N-terminal transmembrane" evidence="10">
    <location>
        <begin position="24"/>
        <end position="189"/>
    </location>
</feature>
<feature type="transmembrane region" description="Helical" evidence="8">
    <location>
        <begin position="168"/>
        <end position="187"/>
    </location>
</feature>
<keyword evidence="4 8" id="KW-0812">Transmembrane</keyword>
<evidence type="ECO:0000259" key="9">
    <source>
        <dbReference type="Pfam" id="PF02714"/>
    </source>
</evidence>
<evidence type="ECO:0008006" key="16">
    <source>
        <dbReference type="Google" id="ProtNLM"/>
    </source>
</evidence>
<dbReference type="Pfam" id="PF14703">
    <property type="entry name" value="PHM7_cyt"/>
    <property type="match status" value="1"/>
</dbReference>
<evidence type="ECO:0000256" key="6">
    <source>
        <dbReference type="ARBA" id="ARBA00023136"/>
    </source>
</evidence>
<evidence type="ECO:0000256" key="4">
    <source>
        <dbReference type="ARBA" id="ARBA00022692"/>
    </source>
</evidence>
<evidence type="ECO:0000313" key="12">
    <source>
        <dbReference type="EMBL" id="TPX47556.1"/>
    </source>
</evidence>
<dbReference type="PANTHER" id="PTHR13018:SF139">
    <property type="entry name" value="PHOSPHATE METABOLISM PROTEIN 7"/>
    <property type="match status" value="1"/>
</dbReference>
<evidence type="ECO:0000313" key="13">
    <source>
        <dbReference type="EMBL" id="TPX51113.1"/>
    </source>
</evidence>
<evidence type="ECO:0000313" key="15">
    <source>
        <dbReference type="Proteomes" id="UP000320475"/>
    </source>
</evidence>
<keyword evidence="3" id="KW-0813">Transport</keyword>
<feature type="transmembrane region" description="Helical" evidence="8">
    <location>
        <begin position="581"/>
        <end position="608"/>
    </location>
</feature>
<dbReference type="InterPro" id="IPR032880">
    <property type="entry name" value="CSC1/OSCA1-like_N"/>
</dbReference>
<evidence type="ECO:0000256" key="8">
    <source>
        <dbReference type="SAM" id="Phobius"/>
    </source>
</evidence>
<evidence type="ECO:0000256" key="3">
    <source>
        <dbReference type="ARBA" id="ARBA00022448"/>
    </source>
</evidence>
<organism evidence="12 14">
    <name type="scientific">Synchytrium endobioticum</name>
    <dbReference type="NCBI Taxonomy" id="286115"/>
    <lineage>
        <taxon>Eukaryota</taxon>
        <taxon>Fungi</taxon>
        <taxon>Fungi incertae sedis</taxon>
        <taxon>Chytridiomycota</taxon>
        <taxon>Chytridiomycota incertae sedis</taxon>
        <taxon>Chytridiomycetes</taxon>
        <taxon>Synchytriales</taxon>
        <taxon>Synchytriaceae</taxon>
        <taxon>Synchytrium</taxon>
    </lineage>
</organism>
<keyword evidence="6 8" id="KW-0472">Membrane</keyword>
<dbReference type="EMBL" id="QEAM01000008">
    <property type="protein sequence ID" value="TPX51113.1"/>
    <property type="molecule type" value="Genomic_DNA"/>
</dbReference>
<dbReference type="Proteomes" id="UP000317494">
    <property type="component" value="Unassembled WGS sequence"/>
</dbReference>
<dbReference type="OrthoDB" id="1689567at2759"/>
<dbReference type="Pfam" id="PF13967">
    <property type="entry name" value="RSN1_TM"/>
    <property type="match status" value="1"/>
</dbReference>
<comment type="similarity">
    <text evidence="2">Belongs to the CSC1 (TC 1.A.17) family.</text>
</comment>
<reference evidence="14 15" key="1">
    <citation type="journal article" date="2019" name="Sci. Rep.">
        <title>Comparative genomics of chytrid fungi reveal insights into the obligate biotrophic and pathogenic lifestyle of Synchytrium endobioticum.</title>
        <authorList>
            <person name="van de Vossenberg B.T.L.H."/>
            <person name="Warris S."/>
            <person name="Nguyen H.D.T."/>
            <person name="van Gent-Pelzer M.P.E."/>
            <person name="Joly D.L."/>
            <person name="van de Geest H.C."/>
            <person name="Bonants P.J.M."/>
            <person name="Smith D.S."/>
            <person name="Levesque C.A."/>
            <person name="van der Lee T.A.J."/>
        </authorList>
    </citation>
    <scope>NUCLEOTIDE SEQUENCE [LARGE SCALE GENOMIC DNA]</scope>
    <source>
        <strain evidence="13 15">LEV6574</strain>
        <strain evidence="12 14">MB42</strain>
    </source>
</reference>